<accession>A0A7H9PU35</accession>
<evidence type="ECO:0000313" key="2">
    <source>
        <dbReference type="Proteomes" id="UP000514754"/>
    </source>
</evidence>
<dbReference type="PANTHER" id="PTHR31332:SF0">
    <property type="entry name" value="7-HYDROXYMETHYL CHLOROPHYLL A REDUCTASE, CHLOROPLASTIC"/>
    <property type="match status" value="1"/>
</dbReference>
<dbReference type="InterPro" id="IPR007525">
    <property type="entry name" value="FrhB_FdhB_C"/>
</dbReference>
<proteinExistence type="predicted"/>
<protein>
    <submittedName>
        <fullName evidence="1">Coenzyme F420 hydrogenase/dehydrogenase, beta subunit C-terminal domain</fullName>
    </submittedName>
</protein>
<organism evidence="1 2">
    <name type="scientific">Escherichia coli</name>
    <dbReference type="NCBI Taxonomy" id="562"/>
    <lineage>
        <taxon>Bacteria</taxon>
        <taxon>Pseudomonadati</taxon>
        <taxon>Pseudomonadota</taxon>
        <taxon>Gammaproteobacteria</taxon>
        <taxon>Enterobacterales</taxon>
        <taxon>Enterobacteriaceae</taxon>
        <taxon>Escherichia</taxon>
    </lineage>
</organism>
<dbReference type="Pfam" id="PF04422">
    <property type="entry name" value="FrhB_FdhB_N"/>
    <property type="match status" value="1"/>
</dbReference>
<dbReference type="PANTHER" id="PTHR31332">
    <property type="entry name" value="7-HYDROXYMETHYL CHLOROPHYLL A REDUCTASE, CHLOROPLASTIC"/>
    <property type="match status" value="1"/>
</dbReference>
<dbReference type="AlphaFoldDB" id="A0A7H9PU35"/>
<dbReference type="Proteomes" id="UP000514754">
    <property type="component" value="Chromosome"/>
</dbReference>
<name>A0A7H9PU35_ECOLX</name>
<sequence length="399" mass="44591">MKLKTILDSELCTGCGLCSSVYSKSISMALSEKGFLRPKVIEKSVLDIELPFCPGAGLYIEKHDSQNNILWGNINNCLVGFSSSSEVRYRGASGGVLSQIGIYLLENKLVDGVIHIGVDSNDPLKNIIKVSKTKAEIVCNAGSRYSPAAPLEKILQIIGENGNKKYAFIGKPCDVAALRVFISNNKHYANNIPYIFSFMCAGTPSIEGTYEILRKFHIKKEDLISFRYRGDGWPGVTKAVDRHFGEKKMSYNESWGNILGKYLQKRCKICPDGIGEFADIVCADAWHGDKSGYPNFEEKDGRSLIIIRTTVGVDLINQMLMSNSITTESFNINELNTIQPAQRHRRQSLFARLLAMKLMLLITPKYKGFSLFSNAMSMSFKRNIFAFCGMVLRIIRKKI</sequence>
<gene>
    <name evidence="1" type="ORF">HVW43_00435</name>
</gene>
<dbReference type="RefSeq" id="WP_046076646.1">
    <property type="nucleotide sequence ID" value="NZ_CAJHSV010000005.1"/>
</dbReference>
<dbReference type="Pfam" id="PF04432">
    <property type="entry name" value="FrhB_FdhB_C"/>
    <property type="match status" value="1"/>
</dbReference>
<dbReference type="EMBL" id="CP057906">
    <property type="protein sequence ID" value="QMO38861.1"/>
    <property type="molecule type" value="Genomic_DNA"/>
</dbReference>
<evidence type="ECO:0000313" key="1">
    <source>
        <dbReference type="EMBL" id="QMO38861.1"/>
    </source>
</evidence>
<dbReference type="GO" id="GO:0033354">
    <property type="term" value="P:chlorophyll cycle"/>
    <property type="evidence" value="ECO:0007669"/>
    <property type="project" value="TreeGrafter"/>
</dbReference>
<dbReference type="PROSITE" id="PS51379">
    <property type="entry name" value="4FE4S_FER_2"/>
    <property type="match status" value="1"/>
</dbReference>
<dbReference type="InterPro" id="IPR017896">
    <property type="entry name" value="4Fe4S_Fe-S-bd"/>
</dbReference>
<dbReference type="InterPro" id="IPR007516">
    <property type="entry name" value="Co_F420_Hydgase/DH_bsu_N"/>
</dbReference>
<reference evidence="1 2" key="1">
    <citation type="submission" date="2020-06" db="EMBL/GenBank/DDBJ databases">
        <title>REHAB project genomes.</title>
        <authorList>
            <person name="Shaw L.P."/>
        </authorList>
    </citation>
    <scope>NUCLEOTIDE SEQUENCE [LARGE SCALE GENOMIC DNA]</scope>
    <source>
        <strain evidence="1 2">RHB10-C12</strain>
    </source>
</reference>
<dbReference type="InterPro" id="IPR045220">
    <property type="entry name" value="FRHB/FDHB/HCAR-like"/>
</dbReference>
<dbReference type="GO" id="GO:0090415">
    <property type="term" value="F:7-hydroxymethyl chlorophyll a reductase activity"/>
    <property type="evidence" value="ECO:0007669"/>
    <property type="project" value="TreeGrafter"/>
</dbReference>